<dbReference type="AlphaFoldDB" id="A0A562VNL0"/>
<dbReference type="GO" id="GO:0015171">
    <property type="term" value="F:amino acid transmembrane transporter activity"/>
    <property type="evidence" value="ECO:0007669"/>
    <property type="project" value="TreeGrafter"/>
</dbReference>
<feature type="transmembrane region" description="Helical" evidence="6">
    <location>
        <begin position="191"/>
        <end position="209"/>
    </location>
</feature>
<evidence type="ECO:0000256" key="3">
    <source>
        <dbReference type="ARBA" id="ARBA00022692"/>
    </source>
</evidence>
<evidence type="ECO:0000313" key="7">
    <source>
        <dbReference type="EMBL" id="TWJ19576.1"/>
    </source>
</evidence>
<reference evidence="7 8" key="1">
    <citation type="submission" date="2019-07" db="EMBL/GenBank/DDBJ databases">
        <title>Genomic Encyclopedia of Archaeal and Bacterial Type Strains, Phase II (KMG-II): from individual species to whole genera.</title>
        <authorList>
            <person name="Goeker M."/>
        </authorList>
    </citation>
    <scope>NUCLEOTIDE SEQUENCE [LARGE SCALE GENOMIC DNA]</scope>
    <source>
        <strain evidence="7 8">ATCC BAA-1139</strain>
    </source>
</reference>
<comment type="caution">
    <text evidence="7">The sequence shown here is derived from an EMBL/GenBank/DDBJ whole genome shotgun (WGS) entry which is preliminary data.</text>
</comment>
<dbReference type="GO" id="GO:0005886">
    <property type="term" value="C:plasma membrane"/>
    <property type="evidence" value="ECO:0007669"/>
    <property type="project" value="UniProtKB-SubCell"/>
</dbReference>
<evidence type="ECO:0000313" key="8">
    <source>
        <dbReference type="Proteomes" id="UP000319449"/>
    </source>
</evidence>
<dbReference type="Pfam" id="PF01810">
    <property type="entry name" value="LysE"/>
    <property type="match status" value="1"/>
</dbReference>
<feature type="transmembrane region" description="Helical" evidence="6">
    <location>
        <begin position="154"/>
        <end position="179"/>
    </location>
</feature>
<evidence type="ECO:0000256" key="5">
    <source>
        <dbReference type="ARBA" id="ARBA00023136"/>
    </source>
</evidence>
<sequence>MTITTITTILLFLGASMALTVAPGPDNIFVVTQGLSRGRRAAIITAWGMCSGVTVHTLAAAAGISALFYSSALAFQLVKYAGAAYLLYLAWQAVREGGLLALPASGAVDGPSVAALFRRGFVMNVLNPKVALFFLAFLPQFANRDAGSIPLQMVLLGLLFMAQALVIFSLIGFFSGSVGGWISKRPRAGQQFGWLAAGIFALLGVRLALAER</sequence>
<keyword evidence="4 6" id="KW-1133">Transmembrane helix</keyword>
<keyword evidence="2" id="KW-1003">Cell membrane</keyword>
<keyword evidence="8" id="KW-1185">Reference proteome</keyword>
<name>A0A562VNL0_9BACT</name>
<proteinExistence type="predicted"/>
<dbReference type="EMBL" id="VLLN01000008">
    <property type="protein sequence ID" value="TWJ19576.1"/>
    <property type="molecule type" value="Genomic_DNA"/>
</dbReference>
<comment type="subcellular location">
    <subcellularLocation>
        <location evidence="1">Cell membrane</location>
        <topology evidence="1">Multi-pass membrane protein</topology>
    </subcellularLocation>
</comment>
<keyword evidence="5 6" id="KW-0472">Membrane</keyword>
<evidence type="ECO:0000256" key="4">
    <source>
        <dbReference type="ARBA" id="ARBA00022989"/>
    </source>
</evidence>
<feature type="transmembrane region" description="Helical" evidence="6">
    <location>
        <begin position="77"/>
        <end position="94"/>
    </location>
</feature>
<evidence type="ECO:0000256" key="6">
    <source>
        <dbReference type="SAM" id="Phobius"/>
    </source>
</evidence>
<protein>
    <submittedName>
        <fullName evidence="7">Threonine/homoserine/homoserine lactone efflux protein</fullName>
    </submittedName>
</protein>
<dbReference type="PANTHER" id="PTHR30086:SF20">
    <property type="entry name" value="ARGININE EXPORTER PROTEIN ARGO-RELATED"/>
    <property type="match status" value="1"/>
</dbReference>
<feature type="transmembrane region" description="Helical" evidence="6">
    <location>
        <begin position="42"/>
        <end position="70"/>
    </location>
</feature>
<dbReference type="PANTHER" id="PTHR30086">
    <property type="entry name" value="ARGININE EXPORTER PROTEIN ARGO"/>
    <property type="match status" value="1"/>
</dbReference>
<evidence type="ECO:0000256" key="1">
    <source>
        <dbReference type="ARBA" id="ARBA00004651"/>
    </source>
</evidence>
<evidence type="ECO:0000256" key="2">
    <source>
        <dbReference type="ARBA" id="ARBA00022475"/>
    </source>
</evidence>
<accession>A0A562VNL0</accession>
<keyword evidence="3 6" id="KW-0812">Transmembrane</keyword>
<dbReference type="PIRSF" id="PIRSF006324">
    <property type="entry name" value="LeuE"/>
    <property type="match status" value="1"/>
</dbReference>
<dbReference type="InterPro" id="IPR001123">
    <property type="entry name" value="LeuE-type"/>
</dbReference>
<dbReference type="Proteomes" id="UP000319449">
    <property type="component" value="Unassembled WGS sequence"/>
</dbReference>
<feature type="transmembrane region" description="Helical" evidence="6">
    <location>
        <begin position="121"/>
        <end position="142"/>
    </location>
</feature>
<dbReference type="OrthoDB" id="9807053at2"/>
<gene>
    <name evidence="7" type="ORF">JN12_01693</name>
</gene>
<organism evidence="7 8">
    <name type="scientific">Geobacter argillaceus</name>
    <dbReference type="NCBI Taxonomy" id="345631"/>
    <lineage>
        <taxon>Bacteria</taxon>
        <taxon>Pseudomonadati</taxon>
        <taxon>Thermodesulfobacteriota</taxon>
        <taxon>Desulfuromonadia</taxon>
        <taxon>Geobacterales</taxon>
        <taxon>Geobacteraceae</taxon>
        <taxon>Geobacter</taxon>
    </lineage>
</organism>
<dbReference type="RefSeq" id="WP_145021153.1">
    <property type="nucleotide sequence ID" value="NZ_VLLN01000008.1"/>
</dbReference>